<evidence type="ECO:0000313" key="2">
    <source>
        <dbReference type="EMBL" id="MFD0856876.1"/>
    </source>
</evidence>
<evidence type="ECO:0000313" key="3">
    <source>
        <dbReference type="Proteomes" id="UP001597083"/>
    </source>
</evidence>
<dbReference type="Proteomes" id="UP001597083">
    <property type="component" value="Unassembled WGS sequence"/>
</dbReference>
<gene>
    <name evidence="2" type="ORF">ACFQ07_31880</name>
</gene>
<accession>A0ABW3CTS4</accession>
<protein>
    <submittedName>
        <fullName evidence="2">Uncharacterized protein</fullName>
    </submittedName>
</protein>
<feature type="region of interest" description="Disordered" evidence="1">
    <location>
        <begin position="26"/>
        <end position="50"/>
    </location>
</feature>
<keyword evidence="3" id="KW-1185">Reference proteome</keyword>
<comment type="caution">
    <text evidence="2">The sequence shown here is derived from an EMBL/GenBank/DDBJ whole genome shotgun (WGS) entry which is preliminary data.</text>
</comment>
<sequence length="229" mass="25688">MPDSDESPRNDRLSRKLLDLAVEYADNYQRTTQDDPGQPDPAQDDRDWRDQPTKLTAYGARARYRPTPFGLFACNLLADIVDGDPVTRLDLMTDVRLRRLDMPRPSGRWFVNPTLAQDAERWSYVRPAKGGTTSLSTNPMILGLVERLFALRTAPPRSAREWAAELGEQGTAEFDLCVDKDLLLPENEPAMLTEPGMAAEPTEPVKAVLADARPFHADQFVDSFSEVRA</sequence>
<organism evidence="2 3">
    <name type="scientific">Actinomadura adrarensis</name>
    <dbReference type="NCBI Taxonomy" id="1819600"/>
    <lineage>
        <taxon>Bacteria</taxon>
        <taxon>Bacillati</taxon>
        <taxon>Actinomycetota</taxon>
        <taxon>Actinomycetes</taxon>
        <taxon>Streptosporangiales</taxon>
        <taxon>Thermomonosporaceae</taxon>
        <taxon>Actinomadura</taxon>
    </lineage>
</organism>
<proteinExistence type="predicted"/>
<evidence type="ECO:0000256" key="1">
    <source>
        <dbReference type="SAM" id="MobiDB-lite"/>
    </source>
</evidence>
<feature type="non-terminal residue" evidence="2">
    <location>
        <position position="229"/>
    </location>
</feature>
<dbReference type="EMBL" id="JBHTIR010004286">
    <property type="protein sequence ID" value="MFD0856876.1"/>
    <property type="molecule type" value="Genomic_DNA"/>
</dbReference>
<reference evidence="3" key="1">
    <citation type="journal article" date="2019" name="Int. J. Syst. Evol. Microbiol.">
        <title>The Global Catalogue of Microorganisms (GCM) 10K type strain sequencing project: providing services to taxonomists for standard genome sequencing and annotation.</title>
        <authorList>
            <consortium name="The Broad Institute Genomics Platform"/>
            <consortium name="The Broad Institute Genome Sequencing Center for Infectious Disease"/>
            <person name="Wu L."/>
            <person name="Ma J."/>
        </authorList>
    </citation>
    <scope>NUCLEOTIDE SEQUENCE [LARGE SCALE GENOMIC DNA]</scope>
    <source>
        <strain evidence="3">JCM 31696</strain>
    </source>
</reference>
<name>A0ABW3CTS4_9ACTN</name>